<sequence length="37" mass="4331">MGLVYFNGKAFHARQKISQGNSETHSTRKDWLKKIRP</sequence>
<dbReference type="KEGG" id="css:Cst_c17050"/>
<dbReference type="PATRIC" id="fig|1121335.3.peg.1691"/>
<feature type="region of interest" description="Disordered" evidence="1">
    <location>
        <begin position="16"/>
        <end position="37"/>
    </location>
</feature>
<dbReference type="Proteomes" id="UP000011220">
    <property type="component" value="Chromosome"/>
</dbReference>
<dbReference type="AlphaFoldDB" id="L7VPT9"/>
<feature type="compositionally biased region" description="Basic and acidic residues" evidence="1">
    <location>
        <begin position="25"/>
        <end position="37"/>
    </location>
</feature>
<reference evidence="2 3" key="1">
    <citation type="journal article" date="2013" name="Genome Announc.">
        <title>Complete genome sequence of Clostridium stercorarium subsp. stercorarium strain DSM 8532, a thermophilic degrader of plant cell wall fibers.</title>
        <authorList>
            <person name="Poehlein A."/>
            <person name="Zverlov V.V."/>
            <person name="Daniel R."/>
            <person name="Schwarz W.H."/>
            <person name="Liebl W."/>
        </authorList>
    </citation>
    <scope>NUCLEOTIDE SEQUENCE [LARGE SCALE GENOMIC DNA]</scope>
    <source>
        <strain evidence="3">ATCC 35414 / DSM 8532 / NCIMB 11754</strain>
    </source>
</reference>
<protein>
    <submittedName>
        <fullName evidence="2">Uncharacterized protein</fullName>
    </submittedName>
</protein>
<gene>
    <name evidence="2" type="ordered locus">Cst_c17050</name>
</gene>
<organism evidence="2 3">
    <name type="scientific">Thermoclostridium stercorarium (strain ATCC 35414 / DSM 8532 / NCIMB 11754)</name>
    <name type="common">Clostridium stercorarium</name>
    <dbReference type="NCBI Taxonomy" id="1121335"/>
    <lineage>
        <taxon>Bacteria</taxon>
        <taxon>Bacillati</taxon>
        <taxon>Bacillota</taxon>
        <taxon>Clostridia</taxon>
        <taxon>Eubacteriales</taxon>
        <taxon>Oscillospiraceae</taxon>
        <taxon>Thermoclostridium</taxon>
    </lineage>
</organism>
<name>L7VPT9_THES1</name>
<dbReference type="EMBL" id="CP004044">
    <property type="protein sequence ID" value="AGC68689.1"/>
    <property type="molecule type" value="Genomic_DNA"/>
</dbReference>
<evidence type="ECO:0000313" key="3">
    <source>
        <dbReference type="Proteomes" id="UP000011220"/>
    </source>
</evidence>
<keyword evidence="3" id="KW-1185">Reference proteome</keyword>
<evidence type="ECO:0000256" key="1">
    <source>
        <dbReference type="SAM" id="MobiDB-lite"/>
    </source>
</evidence>
<proteinExistence type="predicted"/>
<accession>L7VPT9</accession>
<evidence type="ECO:0000313" key="2">
    <source>
        <dbReference type="EMBL" id="AGC68689.1"/>
    </source>
</evidence>